<feature type="repeat" description="Solcar" evidence="9">
    <location>
        <begin position="22"/>
        <end position="103"/>
    </location>
</feature>
<dbReference type="AlphaFoldDB" id="A0A292PYI9"/>
<protein>
    <recommendedName>
        <fullName evidence="14">Mitochondrial carrier</fullName>
    </recommendedName>
</protein>
<evidence type="ECO:0000256" key="4">
    <source>
        <dbReference type="ARBA" id="ARBA00022692"/>
    </source>
</evidence>
<accession>A0A292PYI9</accession>
<sequence length="299" mass="32152">MRTADLIVMSPEPLLKIIPLIAKLLMMAKAGPAAGFAVCLSFYPFDTLKTRVQSPAFRKLAAQSAHPRRMWLRGLYQGIGPITLAMMPASAVFFASYESSKRFLLTSAPRIPEPITHVLSSSLAEVLGCVVATPAEVIKQNAQVLQEAKGSSSLAALKLIGRNPKDLWRGFTLLAGRNIPFVVIQFPLYERLKVAFGVRERGSGLMETAKVTGAAAGLSGGVAAWLTTPVDMVKTIIMLEASKHGGKRLRAADVARSVWREEGVKGLWRGGALRGIWTGAGSGLYLGVYECTLLAMGEK</sequence>
<keyword evidence="5" id="KW-0677">Repeat</keyword>
<dbReference type="Pfam" id="PF00153">
    <property type="entry name" value="Mito_carr"/>
    <property type="match status" value="3"/>
</dbReference>
<evidence type="ECO:0000313" key="12">
    <source>
        <dbReference type="EMBL" id="CUS11553.1"/>
    </source>
</evidence>
<keyword evidence="6" id="KW-0999">Mitochondrion inner membrane</keyword>
<organism evidence="12 13">
    <name type="scientific">Tuber aestivum</name>
    <name type="common">summer truffle</name>
    <dbReference type="NCBI Taxonomy" id="59557"/>
    <lineage>
        <taxon>Eukaryota</taxon>
        <taxon>Fungi</taxon>
        <taxon>Dikarya</taxon>
        <taxon>Ascomycota</taxon>
        <taxon>Pezizomycotina</taxon>
        <taxon>Pezizomycetes</taxon>
        <taxon>Pezizales</taxon>
        <taxon>Tuberaceae</taxon>
        <taxon>Tuber</taxon>
    </lineage>
</organism>
<evidence type="ECO:0000256" key="1">
    <source>
        <dbReference type="ARBA" id="ARBA00004141"/>
    </source>
</evidence>
<evidence type="ECO:0000256" key="2">
    <source>
        <dbReference type="ARBA" id="ARBA00006375"/>
    </source>
</evidence>
<evidence type="ECO:0000256" key="10">
    <source>
        <dbReference type="RuleBase" id="RU000488"/>
    </source>
</evidence>
<keyword evidence="7 11" id="KW-1133">Transmembrane helix</keyword>
<feature type="transmembrane region" description="Helical" evidence="11">
    <location>
        <begin position="75"/>
        <end position="97"/>
    </location>
</feature>
<keyword evidence="13" id="KW-1185">Reference proteome</keyword>
<evidence type="ECO:0000256" key="11">
    <source>
        <dbReference type="SAM" id="Phobius"/>
    </source>
</evidence>
<comment type="similarity">
    <text evidence="2 10">Belongs to the mitochondrial carrier (TC 2.A.29) family.</text>
</comment>
<gene>
    <name evidence="12" type="ORF">GSTUAT00004347001</name>
</gene>
<dbReference type="Gene3D" id="1.50.40.10">
    <property type="entry name" value="Mitochondrial carrier domain"/>
    <property type="match status" value="1"/>
</dbReference>
<feature type="repeat" description="Solcar" evidence="9">
    <location>
        <begin position="112"/>
        <end position="195"/>
    </location>
</feature>
<dbReference type="InterPro" id="IPR018108">
    <property type="entry name" value="MCP_transmembrane"/>
</dbReference>
<dbReference type="InterPro" id="IPR023395">
    <property type="entry name" value="MCP_dom_sf"/>
</dbReference>
<dbReference type="GO" id="GO:0016020">
    <property type="term" value="C:membrane"/>
    <property type="evidence" value="ECO:0007669"/>
    <property type="project" value="UniProtKB-SubCell"/>
</dbReference>
<name>A0A292PYI9_9PEZI</name>
<dbReference type="PANTHER" id="PTHR45667">
    <property type="entry name" value="S-ADENOSYLMETHIONINE MITOCHONDRIAL CARRIER PROTEIN"/>
    <property type="match status" value="1"/>
</dbReference>
<evidence type="ECO:0000256" key="5">
    <source>
        <dbReference type="ARBA" id="ARBA00022737"/>
    </source>
</evidence>
<evidence type="ECO:0000256" key="9">
    <source>
        <dbReference type="PROSITE-ProRule" id="PRU00282"/>
    </source>
</evidence>
<reference evidence="12" key="1">
    <citation type="submission" date="2015-10" db="EMBL/GenBank/DDBJ databases">
        <authorList>
            <person name="Regsiter A."/>
            <person name="william w."/>
        </authorList>
    </citation>
    <scope>NUCLEOTIDE SEQUENCE</scope>
    <source>
        <strain evidence="12">Montdore</strain>
    </source>
</reference>
<dbReference type="SUPFAM" id="SSF103506">
    <property type="entry name" value="Mitochondrial carrier"/>
    <property type="match status" value="1"/>
</dbReference>
<keyword evidence="8 9" id="KW-0472">Membrane</keyword>
<evidence type="ECO:0000256" key="3">
    <source>
        <dbReference type="ARBA" id="ARBA00022448"/>
    </source>
</evidence>
<evidence type="ECO:0000256" key="7">
    <source>
        <dbReference type="ARBA" id="ARBA00022989"/>
    </source>
</evidence>
<keyword evidence="3 10" id="KW-0813">Transport</keyword>
<feature type="repeat" description="Solcar" evidence="9">
    <location>
        <begin position="207"/>
        <end position="295"/>
    </location>
</feature>
<evidence type="ECO:0000256" key="8">
    <source>
        <dbReference type="ARBA" id="ARBA00023136"/>
    </source>
</evidence>
<evidence type="ECO:0000256" key="6">
    <source>
        <dbReference type="ARBA" id="ARBA00022792"/>
    </source>
</evidence>
<evidence type="ECO:0008006" key="14">
    <source>
        <dbReference type="Google" id="ProtNLM"/>
    </source>
</evidence>
<dbReference type="Proteomes" id="UP001412239">
    <property type="component" value="Unassembled WGS sequence"/>
</dbReference>
<evidence type="ECO:0000313" key="13">
    <source>
        <dbReference type="Proteomes" id="UP001412239"/>
    </source>
</evidence>
<comment type="subcellular location">
    <subcellularLocation>
        <location evidence="1">Membrane</location>
        <topology evidence="1">Multi-pass membrane protein</topology>
    </subcellularLocation>
</comment>
<keyword evidence="4 9" id="KW-0812">Transmembrane</keyword>
<keyword evidence="6" id="KW-0496">Mitochondrion</keyword>
<dbReference type="EMBL" id="LN891018">
    <property type="protein sequence ID" value="CUS11553.1"/>
    <property type="molecule type" value="Genomic_DNA"/>
</dbReference>
<proteinExistence type="inferred from homology"/>
<dbReference type="PROSITE" id="PS50920">
    <property type="entry name" value="SOLCAR"/>
    <property type="match status" value="3"/>
</dbReference>